<dbReference type="RefSeq" id="WP_191698694.1">
    <property type="nucleotide sequence ID" value="NZ_JACSPZ010000001.1"/>
</dbReference>
<gene>
    <name evidence="10" type="ORF">H9635_03210</name>
</gene>
<evidence type="ECO:0000313" key="10">
    <source>
        <dbReference type="EMBL" id="MBD8035735.1"/>
    </source>
</evidence>
<keyword evidence="3 7" id="KW-0732">Signal</keyword>
<protein>
    <submittedName>
        <fullName evidence="10">C40 family peptidase</fullName>
    </submittedName>
</protein>
<organism evidence="10 11">
    <name type="scientific">Solibacillus faecavium</name>
    <dbReference type="NCBI Taxonomy" id="2762221"/>
    <lineage>
        <taxon>Bacteria</taxon>
        <taxon>Bacillati</taxon>
        <taxon>Bacillota</taxon>
        <taxon>Bacilli</taxon>
        <taxon>Bacillales</taxon>
        <taxon>Caryophanaceae</taxon>
        <taxon>Solibacillus</taxon>
    </lineage>
</organism>
<dbReference type="PANTHER" id="PTHR47053:SF1">
    <property type="entry name" value="MUREIN DD-ENDOPEPTIDASE MEPH-RELATED"/>
    <property type="match status" value="1"/>
</dbReference>
<dbReference type="SUPFAM" id="SSF54106">
    <property type="entry name" value="LysM domain"/>
    <property type="match status" value="2"/>
</dbReference>
<comment type="caution">
    <text evidence="10">The sequence shown here is derived from an EMBL/GenBank/DDBJ whole genome shotgun (WGS) entry which is preliminary data.</text>
</comment>
<accession>A0ABR8XUY3</accession>
<feature type="domain" description="NlpC/P60" evidence="9">
    <location>
        <begin position="197"/>
        <end position="318"/>
    </location>
</feature>
<sequence>MNIKWKVMLTGIVFSTALLVTPTVEAAPSYSVKKGDTLTKIAKAHNTTIHQLKQWNKLTEDRIYIAQKLVVAPIKNTVTTTGISKVKAISVVEEKVKVPESAHFHTVAKGDNLTNIAKKYNVSIVSLKQWNNLNSDAIKVGQKLAIGTQAKKDQAVEAPTAANVEAEINFKQTADEVIEKQLSRELALPGTVSHQTEALYTHAIAIANGTIGTPYKYGGTTIEGFDCSGFVNFVFNSVGIQMDRKSSLMYFEQDTTKVAQPVPGDLVFFKNTFIPTISHMGIYLGNDEFIHAGSKGITISNVNEKYWSERFVAYKRLNNLK</sequence>
<dbReference type="InterPro" id="IPR038765">
    <property type="entry name" value="Papain-like_cys_pep_sf"/>
</dbReference>
<evidence type="ECO:0000256" key="4">
    <source>
        <dbReference type="ARBA" id="ARBA00022737"/>
    </source>
</evidence>
<feature type="domain" description="LysM" evidence="8">
    <location>
        <begin position="103"/>
        <end position="146"/>
    </location>
</feature>
<dbReference type="Gene3D" id="3.10.350.10">
    <property type="entry name" value="LysM domain"/>
    <property type="match status" value="2"/>
</dbReference>
<evidence type="ECO:0000256" key="6">
    <source>
        <dbReference type="ARBA" id="ARBA00022807"/>
    </source>
</evidence>
<comment type="similarity">
    <text evidence="1">Belongs to the peptidase C40 family.</text>
</comment>
<evidence type="ECO:0000259" key="9">
    <source>
        <dbReference type="PROSITE" id="PS51935"/>
    </source>
</evidence>
<evidence type="ECO:0000259" key="8">
    <source>
        <dbReference type="PROSITE" id="PS51782"/>
    </source>
</evidence>
<dbReference type="Proteomes" id="UP000619101">
    <property type="component" value="Unassembled WGS sequence"/>
</dbReference>
<dbReference type="Gene3D" id="3.90.1720.10">
    <property type="entry name" value="endopeptidase domain like (from Nostoc punctiforme)"/>
    <property type="match status" value="1"/>
</dbReference>
<feature type="domain" description="LysM" evidence="8">
    <location>
        <begin position="28"/>
        <end position="71"/>
    </location>
</feature>
<evidence type="ECO:0000256" key="2">
    <source>
        <dbReference type="ARBA" id="ARBA00022670"/>
    </source>
</evidence>
<dbReference type="SMART" id="SM00257">
    <property type="entry name" value="LysM"/>
    <property type="match status" value="2"/>
</dbReference>
<dbReference type="InterPro" id="IPR036779">
    <property type="entry name" value="LysM_dom_sf"/>
</dbReference>
<feature type="chain" id="PRO_5047209994" evidence="7">
    <location>
        <begin position="27"/>
        <end position="321"/>
    </location>
</feature>
<dbReference type="InterPro" id="IPR051202">
    <property type="entry name" value="Peptidase_C40"/>
</dbReference>
<evidence type="ECO:0000256" key="7">
    <source>
        <dbReference type="SAM" id="SignalP"/>
    </source>
</evidence>
<evidence type="ECO:0000256" key="3">
    <source>
        <dbReference type="ARBA" id="ARBA00022729"/>
    </source>
</evidence>
<proteinExistence type="inferred from homology"/>
<dbReference type="InterPro" id="IPR000064">
    <property type="entry name" value="NLP_P60_dom"/>
</dbReference>
<keyword evidence="6" id="KW-0788">Thiol protease</keyword>
<dbReference type="EMBL" id="JACSPZ010000001">
    <property type="protein sequence ID" value="MBD8035735.1"/>
    <property type="molecule type" value="Genomic_DNA"/>
</dbReference>
<keyword evidence="5" id="KW-0378">Hydrolase</keyword>
<keyword evidence="4" id="KW-0677">Repeat</keyword>
<evidence type="ECO:0000313" key="11">
    <source>
        <dbReference type="Proteomes" id="UP000619101"/>
    </source>
</evidence>
<dbReference type="PROSITE" id="PS51782">
    <property type="entry name" value="LYSM"/>
    <property type="match status" value="2"/>
</dbReference>
<dbReference type="PROSITE" id="PS51935">
    <property type="entry name" value="NLPC_P60"/>
    <property type="match status" value="1"/>
</dbReference>
<keyword evidence="2" id="KW-0645">Protease</keyword>
<evidence type="ECO:0000256" key="5">
    <source>
        <dbReference type="ARBA" id="ARBA00022801"/>
    </source>
</evidence>
<dbReference type="InterPro" id="IPR018392">
    <property type="entry name" value="LysM"/>
</dbReference>
<dbReference type="Pfam" id="PF00877">
    <property type="entry name" value="NLPC_P60"/>
    <property type="match status" value="1"/>
</dbReference>
<dbReference type="Pfam" id="PF01476">
    <property type="entry name" value="LysM"/>
    <property type="match status" value="2"/>
</dbReference>
<dbReference type="PANTHER" id="PTHR47053">
    <property type="entry name" value="MUREIN DD-ENDOPEPTIDASE MEPH-RELATED"/>
    <property type="match status" value="1"/>
</dbReference>
<reference evidence="10 11" key="1">
    <citation type="submission" date="2020-08" db="EMBL/GenBank/DDBJ databases">
        <title>A Genomic Blueprint of the Chicken Gut Microbiome.</title>
        <authorList>
            <person name="Gilroy R."/>
            <person name="Ravi A."/>
            <person name="Getino M."/>
            <person name="Pursley I."/>
            <person name="Horton D.L."/>
            <person name="Alikhan N.-F."/>
            <person name="Baker D."/>
            <person name="Gharbi K."/>
            <person name="Hall N."/>
            <person name="Watson M."/>
            <person name="Adriaenssens E.M."/>
            <person name="Foster-Nyarko E."/>
            <person name="Jarju S."/>
            <person name="Secka A."/>
            <person name="Antonio M."/>
            <person name="Oren A."/>
            <person name="Chaudhuri R."/>
            <person name="La Ragione R.M."/>
            <person name="Hildebrand F."/>
            <person name="Pallen M.J."/>
        </authorList>
    </citation>
    <scope>NUCLEOTIDE SEQUENCE [LARGE SCALE GENOMIC DNA]</scope>
    <source>
        <strain evidence="10 11">A46</strain>
    </source>
</reference>
<dbReference type="SUPFAM" id="SSF54001">
    <property type="entry name" value="Cysteine proteinases"/>
    <property type="match status" value="1"/>
</dbReference>
<keyword evidence="11" id="KW-1185">Reference proteome</keyword>
<name>A0ABR8XUY3_9BACL</name>
<feature type="signal peptide" evidence="7">
    <location>
        <begin position="1"/>
        <end position="26"/>
    </location>
</feature>
<dbReference type="CDD" id="cd00118">
    <property type="entry name" value="LysM"/>
    <property type="match status" value="2"/>
</dbReference>
<evidence type="ECO:0000256" key="1">
    <source>
        <dbReference type="ARBA" id="ARBA00007074"/>
    </source>
</evidence>